<protein>
    <submittedName>
        <fullName evidence="1">Uncharacterized protein</fullName>
    </submittedName>
</protein>
<gene>
    <name evidence="1" type="ORF">DICVIV_06799</name>
</gene>
<dbReference type="AlphaFoldDB" id="A0A0D8XR57"/>
<name>A0A0D8XR57_DICVI</name>
<dbReference type="Proteomes" id="UP000053766">
    <property type="component" value="Unassembled WGS sequence"/>
</dbReference>
<reference evidence="1 2" key="1">
    <citation type="submission" date="2013-11" db="EMBL/GenBank/DDBJ databases">
        <title>Draft genome of the bovine lungworm Dictyocaulus viviparus.</title>
        <authorList>
            <person name="Mitreva M."/>
        </authorList>
    </citation>
    <scope>NUCLEOTIDE SEQUENCE [LARGE SCALE GENOMIC DNA]</scope>
    <source>
        <strain evidence="1 2">HannoverDv2000</strain>
    </source>
</reference>
<proteinExistence type="predicted"/>
<accession>A0A0D8XR57</accession>
<organism evidence="1 2">
    <name type="scientific">Dictyocaulus viviparus</name>
    <name type="common">Bovine lungworm</name>
    <dbReference type="NCBI Taxonomy" id="29172"/>
    <lineage>
        <taxon>Eukaryota</taxon>
        <taxon>Metazoa</taxon>
        <taxon>Ecdysozoa</taxon>
        <taxon>Nematoda</taxon>
        <taxon>Chromadorea</taxon>
        <taxon>Rhabditida</taxon>
        <taxon>Rhabditina</taxon>
        <taxon>Rhabditomorpha</taxon>
        <taxon>Strongyloidea</taxon>
        <taxon>Metastrongylidae</taxon>
        <taxon>Dictyocaulus</taxon>
    </lineage>
</organism>
<dbReference type="EMBL" id="KN716319">
    <property type="protein sequence ID" value="KJH47148.1"/>
    <property type="molecule type" value="Genomic_DNA"/>
</dbReference>
<evidence type="ECO:0000313" key="1">
    <source>
        <dbReference type="EMBL" id="KJH47148.1"/>
    </source>
</evidence>
<keyword evidence="2" id="KW-1185">Reference proteome</keyword>
<reference evidence="2" key="2">
    <citation type="journal article" date="2016" name="Sci. Rep.">
        <title>Dictyocaulus viviparus genome, variome and transcriptome elucidate lungworm biology and support future intervention.</title>
        <authorList>
            <person name="McNulty S.N."/>
            <person name="Strube C."/>
            <person name="Rosa B.A."/>
            <person name="Martin J.C."/>
            <person name="Tyagi R."/>
            <person name="Choi Y.J."/>
            <person name="Wang Q."/>
            <person name="Hallsworth Pepin K."/>
            <person name="Zhang X."/>
            <person name="Ozersky P."/>
            <person name="Wilson R.K."/>
            <person name="Sternberg P.W."/>
            <person name="Gasser R.B."/>
            <person name="Mitreva M."/>
        </authorList>
    </citation>
    <scope>NUCLEOTIDE SEQUENCE [LARGE SCALE GENOMIC DNA]</scope>
    <source>
        <strain evidence="2">HannoverDv2000</strain>
    </source>
</reference>
<sequence length="218" mass="25258">MTVKMRVQSETHTRRTAHTRVVRHDDARSSTRLAVLHDEISKRKEKKLRNVEDQAYLLFRSRETDFLIEKKMMEITREIIVLVDGVNGARRSNDDADPSIFRIKKKLGQLRQQAKTYPNQNSLRKPHKITAKFLLYIVDNKMPFGGREIWLCGQGVLSPQIDTRATSMIRANPAQRQCPYQILPHIANEMELCVFVYKKASITQRPPSSNLNSKQTTK</sequence>
<evidence type="ECO:0000313" key="2">
    <source>
        <dbReference type="Proteomes" id="UP000053766"/>
    </source>
</evidence>